<dbReference type="Gene3D" id="3.30.230.30">
    <property type="entry name" value="Impact, N-terminal domain"/>
    <property type="match status" value="1"/>
</dbReference>
<dbReference type="PROSITE" id="PS00910">
    <property type="entry name" value="UPF0029"/>
    <property type="match status" value="1"/>
</dbReference>
<dbReference type="Pfam" id="PF09186">
    <property type="entry name" value="DUF1949"/>
    <property type="match status" value="1"/>
</dbReference>
<evidence type="ECO:0000313" key="5">
    <source>
        <dbReference type="Proteomes" id="UP001501490"/>
    </source>
</evidence>
<gene>
    <name evidence="4" type="ORF">GCM10022236_07170</name>
</gene>
<dbReference type="InterPro" id="IPR020569">
    <property type="entry name" value="UPF0029_Impact_CS"/>
</dbReference>
<evidence type="ECO:0000313" key="4">
    <source>
        <dbReference type="EMBL" id="GAA3607946.1"/>
    </source>
</evidence>
<dbReference type="Proteomes" id="UP001501490">
    <property type="component" value="Unassembled WGS sequence"/>
</dbReference>
<dbReference type="PANTHER" id="PTHR16301:SF20">
    <property type="entry name" value="IMPACT FAMILY MEMBER YIGZ"/>
    <property type="match status" value="1"/>
</dbReference>
<dbReference type="EMBL" id="BAABAB010000005">
    <property type="protein sequence ID" value="GAA3607946.1"/>
    <property type="molecule type" value="Genomic_DNA"/>
</dbReference>
<evidence type="ECO:0000256" key="1">
    <source>
        <dbReference type="ARBA" id="ARBA00007665"/>
    </source>
</evidence>
<dbReference type="SUPFAM" id="SSF54211">
    <property type="entry name" value="Ribosomal protein S5 domain 2-like"/>
    <property type="match status" value="1"/>
</dbReference>
<organism evidence="4 5">
    <name type="scientific">Microlunatus ginsengisoli</name>
    <dbReference type="NCBI Taxonomy" id="363863"/>
    <lineage>
        <taxon>Bacteria</taxon>
        <taxon>Bacillati</taxon>
        <taxon>Actinomycetota</taxon>
        <taxon>Actinomycetes</taxon>
        <taxon>Propionibacteriales</taxon>
        <taxon>Propionibacteriaceae</taxon>
        <taxon>Microlunatus</taxon>
    </lineage>
</organism>
<dbReference type="PANTHER" id="PTHR16301">
    <property type="entry name" value="IMPACT-RELATED"/>
    <property type="match status" value="1"/>
</dbReference>
<dbReference type="InterPro" id="IPR023582">
    <property type="entry name" value="Impact"/>
</dbReference>
<feature type="domain" description="UPF0029" evidence="3">
    <location>
        <begin position="142"/>
        <end position="196"/>
    </location>
</feature>
<dbReference type="InterPro" id="IPR036956">
    <property type="entry name" value="Impact_N_sf"/>
</dbReference>
<name>A0ABP6ZL02_9ACTN</name>
<dbReference type="InterPro" id="IPR020568">
    <property type="entry name" value="Ribosomal_Su5_D2-typ_SF"/>
</dbReference>
<dbReference type="InterPro" id="IPR035647">
    <property type="entry name" value="EFG_III/V"/>
</dbReference>
<comment type="similarity">
    <text evidence="1">Belongs to the IMPACT family.</text>
</comment>
<accession>A0ABP6ZL02</accession>
<proteinExistence type="inferred from homology"/>
<feature type="domain" description="Impact N-terminal" evidence="2">
    <location>
        <begin position="20"/>
        <end position="125"/>
    </location>
</feature>
<protein>
    <submittedName>
        <fullName evidence="4">YigZ family protein</fullName>
    </submittedName>
</protein>
<comment type="caution">
    <text evidence="4">The sequence shown here is derived from an EMBL/GenBank/DDBJ whole genome shotgun (WGS) entry which is preliminary data.</text>
</comment>
<evidence type="ECO:0000259" key="3">
    <source>
        <dbReference type="Pfam" id="PF09186"/>
    </source>
</evidence>
<dbReference type="SUPFAM" id="SSF54980">
    <property type="entry name" value="EF-G C-terminal domain-like"/>
    <property type="match status" value="1"/>
</dbReference>
<keyword evidence="5" id="KW-1185">Reference proteome</keyword>
<dbReference type="Pfam" id="PF01205">
    <property type="entry name" value="Impact_N"/>
    <property type="match status" value="1"/>
</dbReference>
<dbReference type="InterPro" id="IPR001498">
    <property type="entry name" value="Impact_N"/>
</dbReference>
<dbReference type="RefSeq" id="WP_344801711.1">
    <property type="nucleotide sequence ID" value="NZ_BAABAB010000005.1"/>
</dbReference>
<dbReference type="InterPro" id="IPR015269">
    <property type="entry name" value="UPF0029_Impact_C"/>
</dbReference>
<reference evidence="5" key="1">
    <citation type="journal article" date="2019" name="Int. J. Syst. Evol. Microbiol.">
        <title>The Global Catalogue of Microorganisms (GCM) 10K type strain sequencing project: providing services to taxonomists for standard genome sequencing and annotation.</title>
        <authorList>
            <consortium name="The Broad Institute Genomics Platform"/>
            <consortium name="The Broad Institute Genome Sequencing Center for Infectious Disease"/>
            <person name="Wu L."/>
            <person name="Ma J."/>
        </authorList>
    </citation>
    <scope>NUCLEOTIDE SEQUENCE [LARGE SCALE GENOMIC DNA]</scope>
    <source>
        <strain evidence="5">JCM 16929</strain>
    </source>
</reference>
<evidence type="ECO:0000259" key="2">
    <source>
        <dbReference type="Pfam" id="PF01205"/>
    </source>
</evidence>
<dbReference type="Gene3D" id="3.30.70.240">
    <property type="match status" value="1"/>
</dbReference>
<sequence length="210" mass="21952">MSDHGYAAIARSADAEIEARRSRFLAHAERVEDEDAARAVIATARRDHLDARHHCSAYVLGPDRALQRSSDDGEPAGTAGAPILAAIDQVRVSDVVVVVTRWFGGTLLGTGGLVRAYGDAARAALAVAGRIGRTRAVRVEVVVGHHQAGRVETELRAAGRQVVDARYDASGVVLTLLVGAARVDTLTAEIAALTGGTARVTAGESTWIDG</sequence>